<dbReference type="PANTHER" id="PTHR42695:SF5">
    <property type="entry name" value="GLUTAMINE AMIDOTRANSFERASE YLR126C-RELATED"/>
    <property type="match status" value="1"/>
</dbReference>
<accession>A0ABM8EHR9</accession>
<evidence type="ECO:0000313" key="2">
    <source>
        <dbReference type="EMBL" id="BDV42026.1"/>
    </source>
</evidence>
<dbReference type="InterPro" id="IPR017926">
    <property type="entry name" value="GATASE"/>
</dbReference>
<evidence type="ECO:0000313" key="3">
    <source>
        <dbReference type="Proteomes" id="UP001317705"/>
    </source>
</evidence>
<dbReference type="InterPro" id="IPR044992">
    <property type="entry name" value="ChyE-like"/>
</dbReference>
<dbReference type="PROSITE" id="PS51273">
    <property type="entry name" value="GATASE_TYPE_1"/>
    <property type="match status" value="1"/>
</dbReference>
<dbReference type="InterPro" id="IPR029062">
    <property type="entry name" value="Class_I_gatase-like"/>
</dbReference>
<dbReference type="Proteomes" id="UP001317705">
    <property type="component" value="Chromosome"/>
</dbReference>
<dbReference type="RefSeq" id="WP_282002226.1">
    <property type="nucleotide sequence ID" value="NZ_AP027151.1"/>
</dbReference>
<keyword evidence="3" id="KW-1185">Reference proteome</keyword>
<feature type="domain" description="Glutamine amidotransferase" evidence="1">
    <location>
        <begin position="19"/>
        <end position="181"/>
    </location>
</feature>
<dbReference type="EMBL" id="AP027151">
    <property type="protein sequence ID" value="BDV42026.1"/>
    <property type="molecule type" value="Genomic_DNA"/>
</dbReference>
<dbReference type="CDD" id="cd01741">
    <property type="entry name" value="GATase1_1"/>
    <property type="match status" value="1"/>
</dbReference>
<sequence>MGMLVIVQNDPEVPVGAFADYLVATGVPFRLVRAYAGEALPTVDETAALIMLGGAMGVGDTAAFPFLGAVKECIRQQVAAARPFLGICLGGQLLADQLGAPVTSGSHGEHGPFPVELTPAGLADRLFAGITSPFRTFQWHNDTFAIPTGAVLLASSAACSHQAFRYGPAAYGLQFHPEVDAGIVASWARSDGEQAESVARLLADFAAAEADYRAAAERLLANFLGIAGLH</sequence>
<reference evidence="2 3" key="1">
    <citation type="submission" date="2022-12" db="EMBL/GenBank/DDBJ databases">
        <title>Polyphasic characterization of Geotalea uranireducens NIT-SL11 newly isolated from a complex of sewage sludge and microbially reduced graphene oxide.</title>
        <authorList>
            <person name="Xie L."/>
            <person name="Yoshida N."/>
            <person name="Meng L."/>
        </authorList>
    </citation>
    <scope>NUCLEOTIDE SEQUENCE [LARGE SCALE GENOMIC DNA]</scope>
    <source>
        <strain evidence="2 3">NIT-SL11</strain>
    </source>
</reference>
<evidence type="ECO:0000259" key="1">
    <source>
        <dbReference type="Pfam" id="PF00117"/>
    </source>
</evidence>
<dbReference type="Gene3D" id="3.40.50.880">
    <property type="match status" value="1"/>
</dbReference>
<protein>
    <submittedName>
        <fullName evidence="2">GMP synthase</fullName>
    </submittedName>
</protein>
<organism evidence="2 3">
    <name type="scientific">Geotalea uraniireducens</name>
    <dbReference type="NCBI Taxonomy" id="351604"/>
    <lineage>
        <taxon>Bacteria</taxon>
        <taxon>Pseudomonadati</taxon>
        <taxon>Thermodesulfobacteriota</taxon>
        <taxon>Desulfuromonadia</taxon>
        <taxon>Geobacterales</taxon>
        <taxon>Geobacteraceae</taxon>
        <taxon>Geotalea</taxon>
    </lineage>
</organism>
<dbReference type="SUPFAM" id="SSF52317">
    <property type="entry name" value="Class I glutamine amidotransferase-like"/>
    <property type="match status" value="1"/>
</dbReference>
<name>A0ABM8EHR9_9BACT</name>
<dbReference type="Pfam" id="PF00117">
    <property type="entry name" value="GATase"/>
    <property type="match status" value="1"/>
</dbReference>
<gene>
    <name evidence="2" type="ORF">GURASL_09490</name>
</gene>
<proteinExistence type="predicted"/>
<dbReference type="PANTHER" id="PTHR42695">
    <property type="entry name" value="GLUTAMINE AMIDOTRANSFERASE YLR126C-RELATED"/>
    <property type="match status" value="1"/>
</dbReference>